<keyword evidence="1" id="KW-0472">Membrane</keyword>
<keyword evidence="2" id="KW-0808">Transferase</keyword>
<dbReference type="PANTHER" id="PTHR31485:SF7">
    <property type="entry name" value="PEPTIDYL SERINE ALPHA-GALACTOSYLTRANSFERASE"/>
    <property type="match status" value="1"/>
</dbReference>
<reference evidence="2" key="1">
    <citation type="submission" date="2023-06" db="EMBL/GenBank/DDBJ databases">
        <title>Survivors Of The Sea: Transcriptome response of Skeletonema marinoi to long-term dormancy.</title>
        <authorList>
            <person name="Pinder M.I.M."/>
            <person name="Kourtchenko O."/>
            <person name="Robertson E.K."/>
            <person name="Larsson T."/>
            <person name="Maumus F."/>
            <person name="Osuna-Cruz C.M."/>
            <person name="Vancaester E."/>
            <person name="Stenow R."/>
            <person name="Vandepoele K."/>
            <person name="Ploug H."/>
            <person name="Bruchert V."/>
            <person name="Godhe A."/>
            <person name="Topel M."/>
        </authorList>
    </citation>
    <scope>NUCLEOTIDE SEQUENCE</scope>
    <source>
        <strain evidence="2">R05AC</strain>
    </source>
</reference>
<dbReference type="GO" id="GO:0016757">
    <property type="term" value="F:glycosyltransferase activity"/>
    <property type="evidence" value="ECO:0007669"/>
    <property type="project" value="UniProtKB-KW"/>
</dbReference>
<accession>A0AAD8YIZ6</accession>
<keyword evidence="3" id="KW-1185">Reference proteome</keyword>
<proteinExistence type="predicted"/>
<organism evidence="2 3">
    <name type="scientific">Skeletonema marinoi</name>
    <dbReference type="NCBI Taxonomy" id="267567"/>
    <lineage>
        <taxon>Eukaryota</taxon>
        <taxon>Sar</taxon>
        <taxon>Stramenopiles</taxon>
        <taxon>Ochrophyta</taxon>
        <taxon>Bacillariophyta</taxon>
        <taxon>Coscinodiscophyceae</taxon>
        <taxon>Thalassiosirophycidae</taxon>
        <taxon>Thalassiosirales</taxon>
        <taxon>Skeletonemataceae</taxon>
        <taxon>Skeletonema</taxon>
        <taxon>Skeletonema marinoi-dohrnii complex</taxon>
    </lineage>
</organism>
<evidence type="ECO:0000313" key="3">
    <source>
        <dbReference type="Proteomes" id="UP001224775"/>
    </source>
</evidence>
<dbReference type="AlphaFoldDB" id="A0AAD8YIZ6"/>
<feature type="transmembrane region" description="Helical" evidence="1">
    <location>
        <begin position="20"/>
        <end position="41"/>
    </location>
</feature>
<comment type="caution">
    <text evidence="2">The sequence shown here is derived from an EMBL/GenBank/DDBJ whole genome shotgun (WGS) entry which is preliminary data.</text>
</comment>
<dbReference type="EMBL" id="JATAAI010000002">
    <property type="protein sequence ID" value="KAK1747459.1"/>
    <property type="molecule type" value="Genomic_DNA"/>
</dbReference>
<protein>
    <submittedName>
        <fullName evidence="2">Peptidyl serine alpha-galactosyltransferase</fullName>
        <ecNumber evidence="2">2.4.1.-</ecNumber>
    </submittedName>
</protein>
<dbReference type="PANTHER" id="PTHR31485">
    <property type="entry name" value="PEPTIDYL SERINE ALPHA-GALACTOSYLTRANSFERASE"/>
    <property type="match status" value="1"/>
</dbReference>
<evidence type="ECO:0000256" key="1">
    <source>
        <dbReference type="SAM" id="Phobius"/>
    </source>
</evidence>
<dbReference type="InterPro" id="IPR044845">
    <property type="entry name" value="HPAT/SRGT1-like"/>
</dbReference>
<dbReference type="EC" id="2.4.1.-" evidence="2"/>
<evidence type="ECO:0000313" key="2">
    <source>
        <dbReference type="EMBL" id="KAK1747459.1"/>
    </source>
</evidence>
<keyword evidence="2" id="KW-0328">Glycosyltransferase</keyword>
<keyword evidence="1" id="KW-1133">Transmembrane helix</keyword>
<name>A0AAD8YIZ6_9STRA</name>
<dbReference type="Proteomes" id="UP001224775">
    <property type="component" value="Unassembled WGS sequence"/>
</dbReference>
<keyword evidence="1" id="KW-0812">Transmembrane</keyword>
<sequence>MKVINNGGKQQKKLRINARIILLSTVAFCVTILITVNVTLLHNKQSAQASLVYPFEQKQVVVDENPIPKAALENSFHFIFSSDCTSYQRWETLTQLHSAQNVQQCGRFTWIVSGCLDEGSEHMGKGKGGANSDILTPSLLLAEVERHFPHFTVSHANETARTHHGCNELHPHVHFTPDYSDMRAFGGPFADGKSKRVFTNKQGKKLSGSYGNKYKFNNKPNGLHHWIVNFLEHDNRRDETIILNDPDFLFLTKFDFPDGLQVVPGEPAAAKYGLGAQFLDFDLEQICQRSPLEANQKCPFQNLTSSEVHKFYNVGAPYAIHIQDVLPLSSRWKGLVPPTYDQYPLLYAEMFAYVMAAADLDLKHNLVKGLFTGCMTGNPKVNDEEAKVALQKSASTYAKLIETNPTGSEATAGGAIILLSTVAFCVTILITVNVTLLHNKQSAQASLVSPSEQKQVVVDEKTIPKAALENSFHFIFSSDCTSYQRWETLTQLHSAKNVQQCGRFTWIVSGCLDEGSEHMGKGKGGANSDILTPSLLLAEVERHFPHFTVSHANETARTHHGCNELHPHVHFTPDYSDMRAFGGPFADGKSKRVFTNKQGKKLSGSYGNKYKFNNKPNGLHHWIVNFLEHDNRRDETIILNDPDFLFLTKFDFPDGLQVVPGEPAAAKYGLGAQFLDFDLEQICQRSPLEANQKCPFQNLTSSEVHKFYNVGAPYAIHIQDVLPLSSRWKSLVPPTYDQYPLLYAEMFAYVMAAADLDLKHNLVKGLFTGCMTGNPKVNDEEAKVALQKSASTYAKLIETNPTGSEATAGGASSCFLPPLTPPPFFHYCARYSFETPYHGREENQVESADKAYHFFAKRRVEHDILDCGSGSGTFEPFPSTEPQKKEGGDPDWNVLAVCVAVRAINLAKEMGCKGSNAIEEVA</sequence>
<gene>
    <name evidence="2" type="ORF">QTG54_001422</name>
</gene>